<accession>A0ABN9L310</accession>
<comment type="subcellular location">
    <subcellularLocation>
        <location evidence="1">Membrane</location>
    </subcellularLocation>
</comment>
<sequence>MKNTGLLTTTQELDRESPYVNQTLYKVVVYAVDDGVPPATGTGTVLLYLSDVNDNTPQLVAPFLQRCEKDSKMPIIVEATDKDLDPYSGPFKFEIPADHSRSVKEVWDVNQNSDKSVEILMRKSLPKGNYTIPLDIYDRQGSSSAQVLNLRVCSCPDGASCEKLDPASHNMGPGAIGAIIGAVLLFLLALCLLMCFLCGAGGKNLHKIPGSDEGNQTLIQYNEEGGSVLSQASPAVLLVNGNGNMDLGVKDGAGLLRSASKRTGQNPSWAQNSKYVRSGSIKNRHDNVFVEKIGEMLSQRLQGMNGEDEISTYKPRTYAYEGELERIESMDSFTFPDNAMDFTFLDDFDPKFSKLEEICKK</sequence>
<comment type="caution">
    <text evidence="9">The sequence shown here is derived from an EMBL/GenBank/DDBJ whole genome shotgun (WGS) entry which is preliminary data.</text>
</comment>
<reference evidence="9" key="1">
    <citation type="submission" date="2023-07" db="EMBL/GenBank/DDBJ databases">
        <authorList>
            <person name="Stuckert A."/>
        </authorList>
    </citation>
    <scope>NUCLEOTIDE SEQUENCE</scope>
</reference>
<protein>
    <recommendedName>
        <fullName evidence="8">Cadherin domain-containing protein</fullName>
    </recommendedName>
</protein>
<dbReference type="InterPro" id="IPR039808">
    <property type="entry name" value="Cadherin"/>
</dbReference>
<dbReference type="InterPro" id="IPR027397">
    <property type="entry name" value="Catenin-bd_sf"/>
</dbReference>
<evidence type="ECO:0000256" key="4">
    <source>
        <dbReference type="ARBA" id="ARBA00022889"/>
    </source>
</evidence>
<evidence type="ECO:0000313" key="9">
    <source>
        <dbReference type="EMBL" id="CAJ0929633.1"/>
    </source>
</evidence>
<gene>
    <name evidence="9" type="ORF">RIMI_LOCUS3886897</name>
</gene>
<evidence type="ECO:0000259" key="8">
    <source>
        <dbReference type="PROSITE" id="PS50268"/>
    </source>
</evidence>
<keyword evidence="3 6" id="KW-0106">Calcium</keyword>
<feature type="domain" description="Cadherin" evidence="8">
    <location>
        <begin position="77"/>
        <end position="168"/>
    </location>
</feature>
<keyword evidence="5 7" id="KW-0472">Membrane</keyword>
<dbReference type="Gene3D" id="2.60.40.60">
    <property type="entry name" value="Cadherins"/>
    <property type="match status" value="2"/>
</dbReference>
<dbReference type="InterPro" id="IPR020894">
    <property type="entry name" value="Cadherin_CS"/>
</dbReference>
<dbReference type="PANTHER" id="PTHR24027:SF78">
    <property type="entry name" value="CADHERIN-LIKE PROTEIN 26"/>
    <property type="match status" value="1"/>
</dbReference>
<dbReference type="Proteomes" id="UP001176940">
    <property type="component" value="Unassembled WGS sequence"/>
</dbReference>
<dbReference type="Gene3D" id="4.10.900.10">
    <property type="entry name" value="TCF3-CBD (Catenin binding domain)"/>
    <property type="match status" value="1"/>
</dbReference>
<dbReference type="InterPro" id="IPR002126">
    <property type="entry name" value="Cadherin-like_dom"/>
</dbReference>
<evidence type="ECO:0000256" key="2">
    <source>
        <dbReference type="ARBA" id="ARBA00022737"/>
    </source>
</evidence>
<evidence type="ECO:0000256" key="3">
    <source>
        <dbReference type="ARBA" id="ARBA00022837"/>
    </source>
</evidence>
<dbReference type="SUPFAM" id="SSF49313">
    <property type="entry name" value="Cadherin-like"/>
    <property type="match status" value="2"/>
</dbReference>
<keyword evidence="4" id="KW-0130">Cell adhesion</keyword>
<evidence type="ECO:0000256" key="5">
    <source>
        <dbReference type="ARBA" id="ARBA00023136"/>
    </source>
</evidence>
<proteinExistence type="predicted"/>
<dbReference type="CDD" id="cd11304">
    <property type="entry name" value="Cadherin_repeat"/>
    <property type="match status" value="1"/>
</dbReference>
<keyword evidence="10" id="KW-1185">Reference proteome</keyword>
<dbReference type="PANTHER" id="PTHR24027">
    <property type="entry name" value="CADHERIN-23"/>
    <property type="match status" value="1"/>
</dbReference>
<evidence type="ECO:0000256" key="6">
    <source>
        <dbReference type="PROSITE-ProRule" id="PRU00043"/>
    </source>
</evidence>
<evidence type="ECO:0000313" key="10">
    <source>
        <dbReference type="Proteomes" id="UP001176940"/>
    </source>
</evidence>
<evidence type="ECO:0000256" key="1">
    <source>
        <dbReference type="ARBA" id="ARBA00004370"/>
    </source>
</evidence>
<keyword evidence="7" id="KW-0812">Transmembrane</keyword>
<dbReference type="InterPro" id="IPR015919">
    <property type="entry name" value="Cadherin-like_sf"/>
</dbReference>
<feature type="domain" description="Cadherin" evidence="8">
    <location>
        <begin position="2"/>
        <end position="59"/>
    </location>
</feature>
<dbReference type="EMBL" id="CAUEEQ010006002">
    <property type="protein sequence ID" value="CAJ0929633.1"/>
    <property type="molecule type" value="Genomic_DNA"/>
</dbReference>
<dbReference type="PROSITE" id="PS00232">
    <property type="entry name" value="CADHERIN_1"/>
    <property type="match status" value="1"/>
</dbReference>
<evidence type="ECO:0000256" key="7">
    <source>
        <dbReference type="SAM" id="Phobius"/>
    </source>
</evidence>
<keyword evidence="2" id="KW-0677">Repeat</keyword>
<keyword evidence="7" id="KW-1133">Transmembrane helix</keyword>
<feature type="transmembrane region" description="Helical" evidence="7">
    <location>
        <begin position="175"/>
        <end position="198"/>
    </location>
</feature>
<organism evidence="9 10">
    <name type="scientific">Ranitomeya imitator</name>
    <name type="common">mimic poison frog</name>
    <dbReference type="NCBI Taxonomy" id="111125"/>
    <lineage>
        <taxon>Eukaryota</taxon>
        <taxon>Metazoa</taxon>
        <taxon>Chordata</taxon>
        <taxon>Craniata</taxon>
        <taxon>Vertebrata</taxon>
        <taxon>Euteleostomi</taxon>
        <taxon>Amphibia</taxon>
        <taxon>Batrachia</taxon>
        <taxon>Anura</taxon>
        <taxon>Neobatrachia</taxon>
        <taxon>Hyloidea</taxon>
        <taxon>Dendrobatidae</taxon>
        <taxon>Dendrobatinae</taxon>
        <taxon>Ranitomeya</taxon>
    </lineage>
</organism>
<name>A0ABN9L310_9NEOB</name>
<dbReference type="PROSITE" id="PS50268">
    <property type="entry name" value="CADHERIN_2"/>
    <property type="match status" value="2"/>
</dbReference>